<dbReference type="Gene3D" id="1.10.4200.10">
    <property type="entry name" value="Triphosphoribosyl-dephospho-CoA protein"/>
    <property type="match status" value="1"/>
</dbReference>
<evidence type="ECO:0000256" key="3">
    <source>
        <dbReference type="ARBA" id="ARBA00022741"/>
    </source>
</evidence>
<accession>A0AAE8KHI0</accession>
<reference evidence="6 7" key="1">
    <citation type="submission" date="2019-02" db="EMBL/GenBank/DDBJ databases">
        <title>The Batch Genome Submission of Acinetobacter spp. strains.</title>
        <authorList>
            <person name="Qin J."/>
            <person name="Hu Y."/>
            <person name="Ye H."/>
            <person name="Wei L."/>
            <person name="Feng Y."/>
            <person name="Zong Z."/>
        </authorList>
    </citation>
    <scope>NUCLEOTIDE SEQUENCE [LARGE SCALE GENOMIC DNA]</scope>
    <source>
        <strain evidence="6 7">WCHAP100012</strain>
    </source>
</reference>
<dbReference type="PANTHER" id="PTHR30201">
    <property type="entry name" value="TRIPHOSPHORIBOSYL-DEPHOSPHO-COA SYNTHASE"/>
    <property type="match status" value="1"/>
</dbReference>
<dbReference type="PANTHER" id="PTHR30201:SF2">
    <property type="entry name" value="2-(5''-TRIPHOSPHORIBOSYL)-3'-DEPHOSPHOCOENZYME-A SYNTHASE"/>
    <property type="match status" value="1"/>
</dbReference>
<evidence type="ECO:0000256" key="1">
    <source>
        <dbReference type="ARBA" id="ARBA00001210"/>
    </source>
</evidence>
<dbReference type="GO" id="GO:0016757">
    <property type="term" value="F:glycosyltransferase activity"/>
    <property type="evidence" value="ECO:0007669"/>
    <property type="project" value="UniProtKB-KW"/>
</dbReference>
<gene>
    <name evidence="5" type="primary">mdcB</name>
    <name evidence="6" type="ORF">EXD98_05430</name>
</gene>
<evidence type="ECO:0000313" key="7">
    <source>
        <dbReference type="Proteomes" id="UP000294065"/>
    </source>
</evidence>
<dbReference type="InterPro" id="IPR002736">
    <property type="entry name" value="CitG"/>
</dbReference>
<dbReference type="GO" id="GO:0051191">
    <property type="term" value="P:prosthetic group biosynthetic process"/>
    <property type="evidence" value="ECO:0007669"/>
    <property type="project" value="TreeGrafter"/>
</dbReference>
<dbReference type="HAMAP" id="MF_01883">
    <property type="entry name" value="MdcB"/>
    <property type="match status" value="1"/>
</dbReference>
<dbReference type="GO" id="GO:0046917">
    <property type="term" value="F:triphosphoribosyl-dephospho-CoA synthase activity"/>
    <property type="evidence" value="ECO:0007669"/>
    <property type="project" value="UniProtKB-UniRule"/>
</dbReference>
<dbReference type="RefSeq" id="WP_130172795.1">
    <property type="nucleotide sequence ID" value="NZ_SGTH01000001.1"/>
</dbReference>
<keyword evidence="2 5" id="KW-0808">Transferase</keyword>
<dbReference type="AlphaFoldDB" id="A0AAE8KHI0"/>
<keyword evidence="6" id="KW-0328">Glycosyltransferase</keyword>
<name>A0AAE8KHI0_ACIPI</name>
<dbReference type="NCBIfam" id="NF002315">
    <property type="entry name" value="PRK01237.1"/>
    <property type="match status" value="1"/>
</dbReference>
<dbReference type="Proteomes" id="UP000294065">
    <property type="component" value="Unassembled WGS sequence"/>
</dbReference>
<dbReference type="EMBL" id="SGTH01000001">
    <property type="protein sequence ID" value="RZH32637.1"/>
    <property type="molecule type" value="Genomic_DNA"/>
</dbReference>
<dbReference type="Pfam" id="PF01874">
    <property type="entry name" value="CitG"/>
    <property type="match status" value="1"/>
</dbReference>
<evidence type="ECO:0000313" key="6">
    <source>
        <dbReference type="EMBL" id="RZH32637.1"/>
    </source>
</evidence>
<organism evidence="6 7">
    <name type="scientific">Acinetobacter pittii</name>
    <name type="common">Acinetobacter genomosp. 3</name>
    <dbReference type="NCBI Taxonomy" id="48296"/>
    <lineage>
        <taxon>Bacteria</taxon>
        <taxon>Pseudomonadati</taxon>
        <taxon>Pseudomonadota</taxon>
        <taxon>Gammaproteobacteria</taxon>
        <taxon>Moraxellales</taxon>
        <taxon>Moraxellaceae</taxon>
        <taxon>Acinetobacter</taxon>
        <taxon>Acinetobacter calcoaceticus/baumannii complex</taxon>
    </lineage>
</organism>
<dbReference type="NCBIfam" id="TIGR03132">
    <property type="entry name" value="malonate_mdcB"/>
    <property type="match status" value="1"/>
</dbReference>
<proteinExistence type="inferred from homology"/>
<comment type="function">
    <text evidence="5">Involved in the formation of 2-(5''-phosphoribosyl)-3'-dephosphocoenzyme-A, the prosthetic group of the acyl-carrier protein of the malonate decarboxylase.</text>
</comment>
<sequence>MMAQVQYQTFSDSQLLASLAVEALIDEVNLTPKPALVDRRGSGAHDDLTLELMERSAKSLRPMFEAMAQAAKHHGKVCLALREDIGEIGRQGEKTMMLATDGVNTHRGAIWALGLIVTAAALARTNQQYLSAVELCQLAGQIAQLEDRFIPEQALSHGQQVQKKLGILGAKEQAQQGFPTIVNFGLKQLYQSRSKPMKEEFARLDALLAMMTDLTDTCVLYRSGTSGLKRMQQGAQQVLDLGGSSSLEGRRALHLLEIDLLRMKASAGGAADLLAASLFIDRAQQSSLKIKRDFDDGNTSF</sequence>
<comment type="catalytic activity">
    <reaction evidence="1 5">
        <text>3'-dephospho-CoA + ATP = 2'-(5''-triphospho-alpha-D-ribosyl)-3'-dephospho-CoA + adenine</text>
        <dbReference type="Rhea" id="RHEA:15117"/>
        <dbReference type="ChEBI" id="CHEBI:16708"/>
        <dbReference type="ChEBI" id="CHEBI:30616"/>
        <dbReference type="ChEBI" id="CHEBI:57328"/>
        <dbReference type="ChEBI" id="CHEBI:61378"/>
        <dbReference type="EC" id="2.4.2.52"/>
    </reaction>
</comment>
<keyword evidence="4 5" id="KW-0067">ATP-binding</keyword>
<comment type="similarity">
    <text evidence="5">Belongs to the CitG/MdcB family.</text>
</comment>
<comment type="caution">
    <text evidence="6">The sequence shown here is derived from an EMBL/GenBank/DDBJ whole genome shotgun (WGS) entry which is preliminary data.</text>
</comment>
<evidence type="ECO:0000256" key="2">
    <source>
        <dbReference type="ARBA" id="ARBA00022679"/>
    </source>
</evidence>
<evidence type="ECO:0000256" key="4">
    <source>
        <dbReference type="ARBA" id="ARBA00022840"/>
    </source>
</evidence>
<keyword evidence="3 5" id="KW-0547">Nucleotide-binding</keyword>
<evidence type="ECO:0000256" key="5">
    <source>
        <dbReference type="HAMAP-Rule" id="MF_01883"/>
    </source>
</evidence>
<dbReference type="InterPro" id="IPR017555">
    <property type="entry name" value="TriPribosyl-deP-CoA_syn"/>
</dbReference>
<protein>
    <recommendedName>
        <fullName evidence="5">Probable 2-(5''-triphosphoribosyl)-3'-dephosphocoenzyme-A synthase</fullName>
        <shortName evidence="5">2-(5''-triphosphoribosyl)-3'-dephospho-CoA synthase</shortName>
        <ecNumber evidence="5">2.4.2.52</ecNumber>
    </recommendedName>
</protein>
<dbReference type="GO" id="GO:0005524">
    <property type="term" value="F:ATP binding"/>
    <property type="evidence" value="ECO:0007669"/>
    <property type="project" value="UniProtKB-KW"/>
</dbReference>
<dbReference type="EC" id="2.4.2.52" evidence="5"/>